<dbReference type="GO" id="GO:0006527">
    <property type="term" value="P:L-arginine catabolic process"/>
    <property type="evidence" value="ECO:0007669"/>
    <property type="project" value="InterPro"/>
</dbReference>
<keyword evidence="4 6" id="KW-0670">Pyruvate</keyword>
<accession>A0A4E0PV76</accession>
<dbReference type="SFLD" id="SFLDG01170">
    <property type="entry name" value="Pyruvoyl-dependent_arginine_de"/>
    <property type="match status" value="1"/>
</dbReference>
<feature type="modified residue" description="Pyruvic acid (Ser)" evidence="6">
    <location>
        <position position="41"/>
    </location>
</feature>
<evidence type="ECO:0000256" key="2">
    <source>
        <dbReference type="ARBA" id="ARBA00022793"/>
    </source>
</evidence>
<dbReference type="NCBIfam" id="TIGR00286">
    <property type="entry name" value="pyruvoyl-dependent arginine decarboxylase"/>
    <property type="match status" value="1"/>
</dbReference>
<feature type="site" description="Cleavage (non-hydrolytic)" evidence="6">
    <location>
        <begin position="40"/>
        <end position="41"/>
    </location>
</feature>
<dbReference type="EC" id="4.1.1.19" evidence="6"/>
<dbReference type="HAMAP" id="MF_01404">
    <property type="entry name" value="PvlArgDC"/>
    <property type="match status" value="1"/>
</dbReference>
<dbReference type="Gene3D" id="3.30.60.30">
    <property type="match status" value="1"/>
</dbReference>
<evidence type="ECO:0000256" key="4">
    <source>
        <dbReference type="ARBA" id="ARBA00023317"/>
    </source>
</evidence>
<dbReference type="GO" id="GO:0008792">
    <property type="term" value="F:arginine decarboxylase activity"/>
    <property type="evidence" value="ECO:0007669"/>
    <property type="project" value="UniProtKB-UniRule"/>
</dbReference>
<comment type="caution">
    <text evidence="7">The sequence shown here is derived from an EMBL/GenBank/DDBJ whole genome shotgun (WGS) entry which is preliminary data.</text>
</comment>
<keyword evidence="3 6" id="KW-0456">Lyase</keyword>
<feature type="chain" id="PRO_5023384076" description="Pyruvoyl-dependent arginine decarboxylase subunit beta" evidence="6">
    <location>
        <begin position="1"/>
        <end position="40"/>
    </location>
</feature>
<evidence type="ECO:0000256" key="6">
    <source>
        <dbReference type="HAMAP-Rule" id="MF_01404"/>
    </source>
</evidence>
<evidence type="ECO:0000313" key="8">
    <source>
        <dbReference type="Proteomes" id="UP000297295"/>
    </source>
</evidence>
<dbReference type="RefSeq" id="WP_135390358.1">
    <property type="nucleotide sequence ID" value="NZ_PGGK01000014.1"/>
</dbReference>
<dbReference type="PIRSF" id="PIRSF005216">
    <property type="entry name" value="Pyruvoyl-dep_arg_deCO2ase"/>
    <property type="match status" value="1"/>
</dbReference>
<evidence type="ECO:0000313" key="7">
    <source>
        <dbReference type="EMBL" id="TGC07510.1"/>
    </source>
</evidence>
<dbReference type="EMBL" id="PGGK01000014">
    <property type="protein sequence ID" value="TGC07510.1"/>
    <property type="molecule type" value="Genomic_DNA"/>
</dbReference>
<sequence length="180" mass="19626">MAPKKAFLTKGFGVHKDRLASFEIALRAAKIEKYNLVTVSSILPPNCKIVPRDEGLKEIGAGEIVHCVLARNDTNEPHRLVAAAVGTAVPVNEQNYGYISEHHSYGEDEEKAGEYAEDLAATMLATTLGVEFDADSAWHEREQVYKASGHIIDTTHYCQTAHGDAGGKWTTVVAAMVFIE</sequence>
<keyword evidence="2 6" id="KW-0210">Decarboxylase</keyword>
<dbReference type="Proteomes" id="UP000297295">
    <property type="component" value="Unassembled WGS sequence"/>
</dbReference>
<name>A0A4E0PV76_9EURY</name>
<feature type="chain" id="PRO_5023384075" description="Pyruvoyl-dependent arginine decarboxylase subunit alpha" evidence="6">
    <location>
        <begin position="41"/>
        <end position="180"/>
    </location>
</feature>
<comment type="similarity">
    <text evidence="1 6">Belongs to the PdaD family.</text>
</comment>
<dbReference type="InterPro" id="IPR016105">
    <property type="entry name" value="Pyr-dep_his/arg-deCO2ase_sand"/>
</dbReference>
<dbReference type="PANTHER" id="PTHR40438">
    <property type="entry name" value="PYRUVOYL-DEPENDENT ARGININE DECARBOXYLASE"/>
    <property type="match status" value="1"/>
</dbReference>
<dbReference type="PANTHER" id="PTHR40438:SF1">
    <property type="entry name" value="PYRUVOYL-DEPENDENT ARGININE DECARBOXYLASE"/>
    <property type="match status" value="1"/>
</dbReference>
<protein>
    <recommendedName>
        <fullName evidence="6">Pyruvoyl-dependent arginine decarboxylase</fullName>
        <shortName evidence="6">PvlArgDC</shortName>
        <ecNumber evidence="6">4.1.1.19</ecNumber>
    </recommendedName>
    <component>
        <recommendedName>
            <fullName evidence="6">Pyruvoyl-dependent arginine decarboxylase subunit beta</fullName>
        </recommendedName>
    </component>
    <component>
        <recommendedName>
            <fullName evidence="6">Pyruvoyl-dependent arginine decarboxylase subunit alpha</fullName>
        </recommendedName>
    </component>
</protein>
<keyword evidence="8" id="KW-1185">Reference proteome</keyword>
<gene>
    <name evidence="6" type="primary">pdaD</name>
    <name evidence="7" type="ORF">CUN85_11010</name>
</gene>
<dbReference type="SUPFAM" id="SSF56271">
    <property type="entry name" value="Pyruvoyl-dependent histidine and arginine decarboxylases"/>
    <property type="match status" value="1"/>
</dbReference>
<organism evidence="7 8">
    <name type="scientific">Methanolobus halotolerans</name>
    <dbReference type="NCBI Taxonomy" id="2052935"/>
    <lineage>
        <taxon>Archaea</taxon>
        <taxon>Methanobacteriati</taxon>
        <taxon>Methanobacteriota</taxon>
        <taxon>Stenosarchaea group</taxon>
        <taxon>Methanomicrobia</taxon>
        <taxon>Methanosarcinales</taxon>
        <taxon>Methanosarcinaceae</taxon>
        <taxon>Methanolobus</taxon>
    </lineage>
</organism>
<dbReference type="OrthoDB" id="30748at2157"/>
<evidence type="ECO:0000256" key="1">
    <source>
        <dbReference type="ARBA" id="ARBA00007412"/>
    </source>
</evidence>
<comment type="cofactor">
    <cofactor evidence="6">
        <name>pyruvate</name>
        <dbReference type="ChEBI" id="CHEBI:15361"/>
    </cofactor>
    <text evidence="6">Binds 1 pyruvoyl group covalently per subunit.</text>
</comment>
<comment type="catalytic activity">
    <reaction evidence="5 6">
        <text>L-arginine + H(+) = agmatine + CO2</text>
        <dbReference type="Rhea" id="RHEA:17641"/>
        <dbReference type="ChEBI" id="CHEBI:15378"/>
        <dbReference type="ChEBI" id="CHEBI:16526"/>
        <dbReference type="ChEBI" id="CHEBI:32682"/>
        <dbReference type="ChEBI" id="CHEBI:58145"/>
        <dbReference type="EC" id="4.1.1.19"/>
    </reaction>
</comment>
<proteinExistence type="inferred from homology"/>
<dbReference type="AlphaFoldDB" id="A0A4E0PV76"/>
<evidence type="ECO:0000256" key="3">
    <source>
        <dbReference type="ARBA" id="ARBA00023239"/>
    </source>
</evidence>
<dbReference type="InterPro" id="IPR002724">
    <property type="entry name" value="Pyruvoyl-dep_arg_deCO2ase"/>
</dbReference>
<dbReference type="InterPro" id="IPR016104">
    <property type="entry name" value="Pyr-dep_his/arg-deCO2ase"/>
</dbReference>
<reference evidence="7 8" key="1">
    <citation type="submission" date="2017-11" db="EMBL/GenBank/DDBJ databases">
        <title>Isolation and Characterization of Methanogenic Archaea from Saline Meromictic Lake at Siberia.</title>
        <authorList>
            <person name="Shen Y."/>
            <person name="Huang H.-H."/>
            <person name="Lai M.-C."/>
            <person name="Chen S.-C."/>
        </authorList>
    </citation>
    <scope>NUCLEOTIDE SEQUENCE [LARGE SCALE GENOMIC DNA]</scope>
    <source>
        <strain evidence="7 8">SY-01</strain>
    </source>
</reference>
<dbReference type="SFLD" id="SFLDS00055">
    <property type="entry name" value="Pyruvoyl-Dependent_Histidine/A"/>
    <property type="match status" value="1"/>
</dbReference>
<evidence type="ECO:0000256" key="5">
    <source>
        <dbReference type="ARBA" id="ARBA00049309"/>
    </source>
</evidence>
<dbReference type="Gene3D" id="3.50.20.10">
    <property type="entry name" value="Pyruvoyl-Dependent Histidine Decarboxylase, subunit B"/>
    <property type="match status" value="1"/>
</dbReference>
<dbReference type="Pfam" id="PF01862">
    <property type="entry name" value="PvlArgDC"/>
    <property type="match status" value="1"/>
</dbReference>